<dbReference type="GO" id="GO:0004065">
    <property type="term" value="F:arylsulfatase activity"/>
    <property type="evidence" value="ECO:0007669"/>
    <property type="project" value="TreeGrafter"/>
</dbReference>
<evidence type="ECO:0000259" key="5">
    <source>
        <dbReference type="Pfam" id="PF00884"/>
    </source>
</evidence>
<evidence type="ECO:0000256" key="1">
    <source>
        <dbReference type="ARBA" id="ARBA00008779"/>
    </source>
</evidence>
<evidence type="ECO:0000256" key="4">
    <source>
        <dbReference type="ARBA" id="ARBA00022837"/>
    </source>
</evidence>
<dbReference type="AlphaFoldDB" id="A0A382B8R9"/>
<reference evidence="6" key="1">
    <citation type="submission" date="2018-05" db="EMBL/GenBank/DDBJ databases">
        <authorList>
            <person name="Lanie J.A."/>
            <person name="Ng W.-L."/>
            <person name="Kazmierczak K.M."/>
            <person name="Andrzejewski T.M."/>
            <person name="Davidsen T.M."/>
            <person name="Wayne K.J."/>
            <person name="Tettelin H."/>
            <person name="Glass J.I."/>
            <person name="Rusch D."/>
            <person name="Podicherti R."/>
            <person name="Tsui H.-C.T."/>
            <person name="Winkler M.E."/>
        </authorList>
    </citation>
    <scope>NUCLEOTIDE SEQUENCE</scope>
</reference>
<name>A0A382B8R9_9ZZZZ</name>
<gene>
    <name evidence="6" type="ORF">METZ01_LOCUS163030</name>
</gene>
<feature type="domain" description="Sulfatase N-terminal" evidence="5">
    <location>
        <begin position="37"/>
        <end position="158"/>
    </location>
</feature>
<dbReference type="Gene3D" id="3.40.720.10">
    <property type="entry name" value="Alkaline Phosphatase, subunit A"/>
    <property type="match status" value="1"/>
</dbReference>
<protein>
    <recommendedName>
        <fullName evidence="5">Sulfatase N-terminal domain-containing protein</fullName>
    </recommendedName>
</protein>
<comment type="similarity">
    <text evidence="1">Belongs to the sulfatase family.</text>
</comment>
<keyword evidence="2" id="KW-0479">Metal-binding</keyword>
<dbReference type="GO" id="GO:0046872">
    <property type="term" value="F:metal ion binding"/>
    <property type="evidence" value="ECO:0007669"/>
    <property type="project" value="UniProtKB-KW"/>
</dbReference>
<evidence type="ECO:0000256" key="3">
    <source>
        <dbReference type="ARBA" id="ARBA00022801"/>
    </source>
</evidence>
<dbReference type="InterPro" id="IPR024607">
    <property type="entry name" value="Sulfatase_CS"/>
</dbReference>
<dbReference type="InterPro" id="IPR050738">
    <property type="entry name" value="Sulfatase"/>
</dbReference>
<evidence type="ECO:0000256" key="2">
    <source>
        <dbReference type="ARBA" id="ARBA00022723"/>
    </source>
</evidence>
<keyword evidence="4" id="KW-0106">Calcium</keyword>
<evidence type="ECO:0000313" key="6">
    <source>
        <dbReference type="EMBL" id="SVB10176.1"/>
    </source>
</evidence>
<dbReference type="PANTHER" id="PTHR42693">
    <property type="entry name" value="ARYLSULFATASE FAMILY MEMBER"/>
    <property type="match status" value="1"/>
</dbReference>
<dbReference type="InterPro" id="IPR017850">
    <property type="entry name" value="Alkaline_phosphatase_core_sf"/>
</dbReference>
<dbReference type="InterPro" id="IPR000917">
    <property type="entry name" value="Sulfatase_N"/>
</dbReference>
<dbReference type="SUPFAM" id="SSF53649">
    <property type="entry name" value="Alkaline phosphatase-like"/>
    <property type="match status" value="1"/>
</dbReference>
<organism evidence="6">
    <name type="scientific">marine metagenome</name>
    <dbReference type="NCBI Taxonomy" id="408172"/>
    <lineage>
        <taxon>unclassified sequences</taxon>
        <taxon>metagenomes</taxon>
        <taxon>ecological metagenomes</taxon>
    </lineage>
</organism>
<keyword evidence="3" id="KW-0378">Hydrolase</keyword>
<dbReference type="PROSITE" id="PS00523">
    <property type="entry name" value="SULFATASE_1"/>
    <property type="match status" value="1"/>
</dbReference>
<dbReference type="Pfam" id="PF00884">
    <property type="entry name" value="Sulfatase"/>
    <property type="match status" value="1"/>
</dbReference>
<dbReference type="PANTHER" id="PTHR42693:SF53">
    <property type="entry name" value="ENDO-4-O-SULFATASE"/>
    <property type="match status" value="1"/>
</dbReference>
<sequence>MSVLNTKQFTIRLFLLIIACFLVSIAEGTAKTKKHFNVILIMADDSAVDNYGCYGSTFFKTPRLDALARTGAKFNHCYSEPVCTPSRVKIMTGRDGIRNYVQFGTLDRDEITFGTMMKQAGYATAIAGKWQLHGGNRGTLAPACGFDTYCLWNYPGTERSRYWNPSIMQDGKLLQTGKDD</sequence>
<feature type="non-terminal residue" evidence="6">
    <location>
        <position position="180"/>
    </location>
</feature>
<dbReference type="EMBL" id="UINC01028709">
    <property type="protein sequence ID" value="SVB10176.1"/>
    <property type="molecule type" value="Genomic_DNA"/>
</dbReference>
<accession>A0A382B8R9</accession>
<proteinExistence type="inferred from homology"/>